<keyword evidence="1" id="KW-0812">Transmembrane</keyword>
<gene>
    <name evidence="2" type="ORF">SAMN05444167_3736</name>
</gene>
<sequence length="155" mass="17111">MHTNIAPKLYWLPKHSDSAWHLRFDTLACVKLRSLFIVGVLLAITLVASAETLRYRGTIGQRTATITLNVSGDDVTDASYRYDRETATTTFSQAHLMGTTLVLADEDGNIFHLHLQDAAGVGVKDLPHAQQLQGNMTRDELDLPVLLKRAEASIP</sequence>
<keyword evidence="1" id="KW-0472">Membrane</keyword>
<proteinExistence type="predicted"/>
<keyword evidence="3" id="KW-1185">Reference proteome</keyword>
<accession>A0A1G7Q3Z7</accession>
<protein>
    <submittedName>
        <fullName evidence="2">Uncharacterized protein</fullName>
    </submittedName>
</protein>
<evidence type="ECO:0000313" key="3">
    <source>
        <dbReference type="Proteomes" id="UP000182427"/>
    </source>
</evidence>
<name>A0A1G7Q3Z7_9BACT</name>
<dbReference type="AlphaFoldDB" id="A0A1G7Q3Z7"/>
<evidence type="ECO:0000313" key="2">
    <source>
        <dbReference type="EMBL" id="SDF93221.1"/>
    </source>
</evidence>
<reference evidence="3" key="1">
    <citation type="submission" date="2016-10" db="EMBL/GenBank/DDBJ databases">
        <authorList>
            <person name="Varghese N."/>
            <person name="Submissions S."/>
        </authorList>
    </citation>
    <scope>NUCLEOTIDE SEQUENCE [LARGE SCALE GENOMIC DNA]</scope>
    <source>
        <strain evidence="3">GAS232</strain>
    </source>
</reference>
<feature type="transmembrane region" description="Helical" evidence="1">
    <location>
        <begin position="32"/>
        <end position="53"/>
    </location>
</feature>
<keyword evidence="1" id="KW-1133">Transmembrane helix</keyword>
<dbReference type="EMBL" id="LT629690">
    <property type="protein sequence ID" value="SDF93221.1"/>
    <property type="molecule type" value="Genomic_DNA"/>
</dbReference>
<dbReference type="Proteomes" id="UP000182427">
    <property type="component" value="Chromosome I"/>
</dbReference>
<evidence type="ECO:0000256" key="1">
    <source>
        <dbReference type="SAM" id="Phobius"/>
    </source>
</evidence>
<organism evidence="2 3">
    <name type="scientific">Terriglobus roseus</name>
    <dbReference type="NCBI Taxonomy" id="392734"/>
    <lineage>
        <taxon>Bacteria</taxon>
        <taxon>Pseudomonadati</taxon>
        <taxon>Acidobacteriota</taxon>
        <taxon>Terriglobia</taxon>
        <taxon>Terriglobales</taxon>
        <taxon>Acidobacteriaceae</taxon>
        <taxon>Terriglobus</taxon>
    </lineage>
</organism>
<dbReference type="RefSeq" id="WP_083346485.1">
    <property type="nucleotide sequence ID" value="NZ_LT629690.1"/>
</dbReference>